<dbReference type="PANTHER" id="PTHR35867">
    <property type="entry name" value="PROTEIN RSEC"/>
    <property type="match status" value="1"/>
</dbReference>
<dbReference type="EMBL" id="CP049055">
    <property type="protein sequence ID" value="QII11077.1"/>
    <property type="molecule type" value="Genomic_DNA"/>
</dbReference>
<accession>Q1Q202</accession>
<dbReference type="Proteomes" id="UP000501926">
    <property type="component" value="Chromosome"/>
</dbReference>
<keyword evidence="1" id="KW-0812">Transmembrane</keyword>
<evidence type="ECO:0000313" key="4">
    <source>
        <dbReference type="Proteomes" id="UP000501926"/>
    </source>
</evidence>
<keyword evidence="1" id="KW-0472">Membrane</keyword>
<dbReference type="Pfam" id="PF04246">
    <property type="entry name" value="RseC_MucC"/>
    <property type="match status" value="1"/>
</dbReference>
<organism evidence="2">
    <name type="scientific">Kuenenia stuttgartiensis</name>
    <dbReference type="NCBI Taxonomy" id="174633"/>
    <lineage>
        <taxon>Bacteria</taxon>
        <taxon>Pseudomonadati</taxon>
        <taxon>Planctomycetota</taxon>
        <taxon>Candidatus Brocadiia</taxon>
        <taxon>Candidatus Brocadiales</taxon>
        <taxon>Candidatus Brocadiaceae</taxon>
        <taxon>Candidatus Kuenenia</taxon>
    </lineage>
</organism>
<evidence type="ECO:0008006" key="5">
    <source>
        <dbReference type="Google" id="ProtNLM"/>
    </source>
</evidence>
<keyword evidence="1" id="KW-1133">Transmembrane helix</keyword>
<feature type="transmembrane region" description="Helical" evidence="1">
    <location>
        <begin position="107"/>
        <end position="127"/>
    </location>
</feature>
<evidence type="ECO:0000313" key="3">
    <source>
        <dbReference type="EMBL" id="QII11077.1"/>
    </source>
</evidence>
<evidence type="ECO:0000313" key="2">
    <source>
        <dbReference type="EMBL" id="CAJ74046.1"/>
    </source>
</evidence>
<sequence length="155" mass="17390">MFKQTQVKEAGIIKRINGNRTTIELLKQTAENCKSCSGCAEVKSSPHYLEVETVPGTKEGQLVVTQKRIHSPYKSIILVFVFPLISLIAGSYVGQNYNFFGITSKDIRIIVCGFIFFISSLVIAAIYDKMSKSKTTTPQKIIPYNLHNSYDTIFK</sequence>
<reference evidence="3 4" key="3">
    <citation type="submission" date="2020-02" db="EMBL/GenBank/DDBJ databases">
        <title>Newly sequenced genome of strain CSTR1 showed variability in Candidatus Kuenenia stuttgartiensis genomes.</title>
        <authorList>
            <person name="Ding C."/>
            <person name="Adrian L."/>
        </authorList>
    </citation>
    <scope>NUCLEOTIDE SEQUENCE [LARGE SCALE GENOMIC DNA]</scope>
    <source>
        <strain evidence="3 4">CSTR1</strain>
    </source>
</reference>
<proteinExistence type="predicted"/>
<feature type="transmembrane region" description="Helical" evidence="1">
    <location>
        <begin position="76"/>
        <end position="95"/>
    </location>
</feature>
<reference evidence="2" key="1">
    <citation type="journal article" date="2006" name="Nature">
        <title>Deciphering the evolution and metabolism of an anammox bacterium from a community genome.</title>
        <authorList>
            <person name="Strous M."/>
            <person name="Pelletier E."/>
            <person name="Mangenot S."/>
            <person name="Rattei T."/>
            <person name="Lehner A."/>
            <person name="Taylor M.W."/>
            <person name="Horn M."/>
            <person name="Daims H."/>
            <person name="Bartol-Mavel D."/>
            <person name="Wincker P."/>
            <person name="Barbe V."/>
            <person name="Fonknechten N."/>
            <person name="Vallenet D."/>
            <person name="Segurens B."/>
            <person name="Schenowitz-Truong C."/>
            <person name="Medigue C."/>
            <person name="Collingro A."/>
            <person name="Snel B."/>
            <person name="Dutilh B.E."/>
            <person name="OpDenCamp H.J.M."/>
            <person name="vanDerDrift C."/>
            <person name="Cirpus I."/>
            <person name="vanDePas-Schoonen K.T."/>
            <person name="Harhangi H.R."/>
            <person name="vanNiftrik L."/>
            <person name="Schmid M."/>
            <person name="Keltjens J."/>
            <person name="vanDeVossenberg J."/>
            <person name="Kartal B."/>
            <person name="Meier H."/>
            <person name="Frishman D."/>
            <person name="Huynen M.A."/>
            <person name="Mewes H."/>
            <person name="Weissenbach J."/>
            <person name="Jetten M.S.M."/>
            <person name="Wagner M."/>
            <person name="LePaslier D."/>
        </authorList>
    </citation>
    <scope>NUCLEOTIDE SEQUENCE</scope>
</reference>
<protein>
    <recommendedName>
        <fullName evidence="5">Positive regulator of sigma(E), RseC/MucC</fullName>
    </recommendedName>
</protein>
<dbReference type="RefSeq" id="WP_164994740.1">
    <property type="nucleotide sequence ID" value="NZ_CP049055.1"/>
</dbReference>
<dbReference type="AlphaFoldDB" id="Q1Q202"/>
<dbReference type="InterPro" id="IPR007359">
    <property type="entry name" value="SigmaE_reg_RseC_MucC"/>
</dbReference>
<dbReference type="EMBL" id="CT573071">
    <property type="protein sequence ID" value="CAJ74046.1"/>
    <property type="molecule type" value="Genomic_DNA"/>
</dbReference>
<evidence type="ECO:0000256" key="1">
    <source>
        <dbReference type="SAM" id="Phobius"/>
    </source>
</evidence>
<dbReference type="PANTHER" id="PTHR35867:SF1">
    <property type="entry name" value="PROTEIN RSEC"/>
    <property type="match status" value="1"/>
</dbReference>
<reference evidence="2" key="2">
    <citation type="submission" date="2006-01" db="EMBL/GenBank/DDBJ databases">
        <authorList>
            <person name="Genoscope"/>
        </authorList>
    </citation>
    <scope>NUCLEOTIDE SEQUENCE</scope>
</reference>
<gene>
    <name evidence="3" type="ORF">KsCSTR_16980</name>
    <name evidence="2" type="ORF">kuste3286</name>
</gene>
<name>Q1Q202_KUEST</name>